<evidence type="ECO:0000313" key="3">
    <source>
        <dbReference type="Proteomes" id="UP000060630"/>
    </source>
</evidence>
<dbReference type="RefSeq" id="WP_060192625.1">
    <property type="nucleotide sequence ID" value="NZ_LPHD01000049.1"/>
</dbReference>
<proteinExistence type="predicted"/>
<gene>
    <name evidence="2" type="ORF">WL29_22975</name>
</gene>
<comment type="caution">
    <text evidence="2">The sequence shown here is derived from an EMBL/GenBank/DDBJ whole genome shotgun (WGS) entry which is preliminary data.</text>
</comment>
<dbReference type="AlphaFoldDB" id="A0A119HFP0"/>
<sequence length="68" mass="7844">MSTTLESPDSSAPTQDWQAWLEELSDMRQSAEVKAATRRAQQVLNSRRRTEKRTTRKARDQFDLAAAY</sequence>
<dbReference type="Proteomes" id="UP000060630">
    <property type="component" value="Unassembled WGS sequence"/>
</dbReference>
<name>A0A119HFP0_9BURK</name>
<protein>
    <submittedName>
        <fullName evidence="2">Uncharacterized protein</fullName>
    </submittedName>
</protein>
<accession>A0A119HFP0</accession>
<evidence type="ECO:0000313" key="2">
    <source>
        <dbReference type="EMBL" id="KWA84227.1"/>
    </source>
</evidence>
<feature type="compositionally biased region" description="Basic residues" evidence="1">
    <location>
        <begin position="46"/>
        <end position="56"/>
    </location>
</feature>
<feature type="region of interest" description="Disordered" evidence="1">
    <location>
        <begin position="34"/>
        <end position="68"/>
    </location>
</feature>
<reference evidence="2 3" key="1">
    <citation type="submission" date="2015-11" db="EMBL/GenBank/DDBJ databases">
        <title>Expanding the genomic diversity of Burkholderia species for the development of highly accurate diagnostics.</title>
        <authorList>
            <person name="Sahl J."/>
            <person name="Keim P."/>
            <person name="Wagner D."/>
        </authorList>
    </citation>
    <scope>NUCLEOTIDE SEQUENCE [LARGE SCALE GENOMIC DNA]</scope>
    <source>
        <strain evidence="2 3">MSMB2087WGS</strain>
    </source>
</reference>
<evidence type="ECO:0000256" key="1">
    <source>
        <dbReference type="SAM" id="MobiDB-lite"/>
    </source>
</evidence>
<dbReference type="EMBL" id="LPHD01000049">
    <property type="protein sequence ID" value="KWA84227.1"/>
    <property type="molecule type" value="Genomic_DNA"/>
</dbReference>
<organism evidence="2 3">
    <name type="scientific">Burkholderia ubonensis</name>
    <dbReference type="NCBI Taxonomy" id="101571"/>
    <lineage>
        <taxon>Bacteria</taxon>
        <taxon>Pseudomonadati</taxon>
        <taxon>Pseudomonadota</taxon>
        <taxon>Betaproteobacteria</taxon>
        <taxon>Burkholderiales</taxon>
        <taxon>Burkholderiaceae</taxon>
        <taxon>Burkholderia</taxon>
        <taxon>Burkholderia cepacia complex</taxon>
    </lineage>
</organism>